<sequence>MIDGVEITDLFHHRDPRGEVFHFMRSSWDQYAGFGEVYFSSVNKSVVKGWHLHNRMDMNYVCVVGDIRVVLYDDRGGSPTRKEIMEVHLGGYPTFSAYKLLSIPHGVWNGFRAIGDSVWTPAIIGNFATTEYDPEDIHRVHPRDAGIPYDWGPYEIAG</sequence>
<dbReference type="PANTHER" id="PTHR21047">
    <property type="entry name" value="DTDP-6-DEOXY-D-GLUCOSE-3,5 EPIMERASE"/>
    <property type="match status" value="1"/>
</dbReference>
<dbReference type="GO" id="GO:0005829">
    <property type="term" value="C:cytosol"/>
    <property type="evidence" value="ECO:0007669"/>
    <property type="project" value="TreeGrafter"/>
</dbReference>
<reference evidence="1" key="1">
    <citation type="journal article" date="2015" name="Nature">
        <title>Complex archaea that bridge the gap between prokaryotes and eukaryotes.</title>
        <authorList>
            <person name="Spang A."/>
            <person name="Saw J.H."/>
            <person name="Jorgensen S.L."/>
            <person name="Zaremba-Niedzwiedzka K."/>
            <person name="Martijn J."/>
            <person name="Lind A.E."/>
            <person name="van Eijk R."/>
            <person name="Schleper C."/>
            <person name="Guy L."/>
            <person name="Ettema T.J."/>
        </authorList>
    </citation>
    <scope>NUCLEOTIDE SEQUENCE</scope>
</reference>
<dbReference type="PANTHER" id="PTHR21047:SF2">
    <property type="entry name" value="THYMIDINE DIPHOSPHO-4-KETO-RHAMNOSE 3,5-EPIMERASE"/>
    <property type="match status" value="1"/>
</dbReference>
<dbReference type="Gene3D" id="2.60.120.10">
    <property type="entry name" value="Jelly Rolls"/>
    <property type="match status" value="1"/>
</dbReference>
<evidence type="ECO:0008006" key="2">
    <source>
        <dbReference type="Google" id="ProtNLM"/>
    </source>
</evidence>
<gene>
    <name evidence="1" type="ORF">LCGC14_1672170</name>
</gene>
<evidence type="ECO:0000313" key="1">
    <source>
        <dbReference type="EMBL" id="KKM17796.1"/>
    </source>
</evidence>
<dbReference type="EMBL" id="LAZR01014368">
    <property type="protein sequence ID" value="KKM17796.1"/>
    <property type="molecule type" value="Genomic_DNA"/>
</dbReference>
<dbReference type="GO" id="GO:0000271">
    <property type="term" value="P:polysaccharide biosynthetic process"/>
    <property type="evidence" value="ECO:0007669"/>
    <property type="project" value="TreeGrafter"/>
</dbReference>
<dbReference type="Pfam" id="PF00908">
    <property type="entry name" value="dTDP_sugar_isom"/>
    <property type="match status" value="1"/>
</dbReference>
<name>A0A0F9HR24_9ZZZZ</name>
<dbReference type="InterPro" id="IPR014710">
    <property type="entry name" value="RmlC-like_jellyroll"/>
</dbReference>
<comment type="caution">
    <text evidence="1">The sequence shown here is derived from an EMBL/GenBank/DDBJ whole genome shotgun (WGS) entry which is preliminary data.</text>
</comment>
<dbReference type="AlphaFoldDB" id="A0A0F9HR24"/>
<dbReference type="SUPFAM" id="SSF51182">
    <property type="entry name" value="RmlC-like cupins"/>
    <property type="match status" value="1"/>
</dbReference>
<protein>
    <recommendedName>
        <fullName evidence="2">dTDP-4-dehydrorhamnose 3,5-epimerase</fullName>
    </recommendedName>
</protein>
<dbReference type="InterPro" id="IPR000888">
    <property type="entry name" value="RmlC-like"/>
</dbReference>
<organism evidence="1">
    <name type="scientific">marine sediment metagenome</name>
    <dbReference type="NCBI Taxonomy" id="412755"/>
    <lineage>
        <taxon>unclassified sequences</taxon>
        <taxon>metagenomes</taxon>
        <taxon>ecological metagenomes</taxon>
    </lineage>
</organism>
<proteinExistence type="predicted"/>
<dbReference type="InterPro" id="IPR011051">
    <property type="entry name" value="RmlC_Cupin_sf"/>
</dbReference>
<accession>A0A0F9HR24</accession>
<dbReference type="GO" id="GO:0008830">
    <property type="term" value="F:dTDP-4-dehydrorhamnose 3,5-epimerase activity"/>
    <property type="evidence" value="ECO:0007669"/>
    <property type="project" value="InterPro"/>
</dbReference>